<feature type="binding site" evidence="10">
    <location>
        <position position="68"/>
    </location>
    <ligand>
        <name>substrate</name>
    </ligand>
</feature>
<comment type="similarity">
    <text evidence="2 10">Belongs to the phosphoenolpyruvate carboxykinase (ATP) family.</text>
</comment>
<comment type="pathway">
    <text evidence="1 10">Carbohydrate biosynthesis; gluconeogenesis.</text>
</comment>
<feature type="binding site" evidence="10">
    <location>
        <position position="209"/>
    </location>
    <ligand>
        <name>Mn(2+)</name>
        <dbReference type="ChEBI" id="CHEBI:29035"/>
    </ligand>
</feature>
<dbReference type="eggNOG" id="COG1866">
    <property type="taxonomic scope" value="Bacteria"/>
</dbReference>
<evidence type="ECO:0000313" key="11">
    <source>
        <dbReference type="EMBL" id="EST13597.1"/>
    </source>
</evidence>
<dbReference type="InterPro" id="IPR001272">
    <property type="entry name" value="PEP_carboxykinase_ATP"/>
</dbReference>
<evidence type="ECO:0000256" key="9">
    <source>
        <dbReference type="ARBA" id="ARBA00047371"/>
    </source>
</evidence>
<evidence type="ECO:0000256" key="4">
    <source>
        <dbReference type="ARBA" id="ARBA00022432"/>
    </source>
</evidence>
<dbReference type="Gene3D" id="2.170.8.10">
    <property type="entry name" value="Phosphoenolpyruvate Carboxykinase, domain 2"/>
    <property type="match status" value="1"/>
</dbReference>
<proteinExistence type="inferred from homology"/>
<keyword evidence="10" id="KW-0963">Cytoplasm</keyword>
<evidence type="ECO:0000256" key="2">
    <source>
        <dbReference type="ARBA" id="ARBA00006052"/>
    </source>
</evidence>
<dbReference type="PANTHER" id="PTHR30031">
    <property type="entry name" value="PHOSPHOENOLPYRUVATE CARBOXYKINASE ATP"/>
    <property type="match status" value="1"/>
</dbReference>
<protein>
    <recommendedName>
        <fullName evidence="3 10">Phosphoenolpyruvate carboxykinase (ATP)</fullName>
        <shortName evidence="10">PCK</shortName>
        <shortName evidence="10">PEP carboxykinase</shortName>
        <shortName evidence="10">PEPCK</shortName>
        <ecNumber evidence="3 10">4.1.1.49</ecNumber>
    </recommendedName>
</protein>
<organism evidence="11 12">
    <name type="scientific">Sporolactobacillus laevolacticus DSM 442</name>
    <dbReference type="NCBI Taxonomy" id="1395513"/>
    <lineage>
        <taxon>Bacteria</taxon>
        <taxon>Bacillati</taxon>
        <taxon>Bacillota</taxon>
        <taxon>Bacilli</taxon>
        <taxon>Bacillales</taxon>
        <taxon>Sporolactobacillaceae</taxon>
        <taxon>Sporolactobacillus</taxon>
    </lineage>
</organism>
<sequence>MSEQFIEERVVIMNQIFSETPISELLEAGNTLTNLSVPELIEHAVRKNEGVLTETGALAVTTGKYTGRSPKDKFFVKDALTKEKVDWNRNQSVSESTFLNLYQKLVNYLSEKSVNYVFKGFAGSDLEHRLAIQVVNEYAWQNLFCTQLFIKPSAFELKHHKAAFTVFSAPGFKADPIIDGTNSEAFIIISMAHRVVLIGGTEYSGEIKKAIFTIMNYMLPQNGIMPMHCSANQGSDGQVALFFGLSGTGKTTLSNTPERCLIGDDEHGWSKNGVFNIEGGCYAKTFKLSQEKEPQIYDSIRFGAVLENVAVIKESRKPDYDNGVLTENARAAYPMSHVAGALIPSTGGHPSAIIFLTADAFGVLPPISRLTPEQAMYHFLSGYTSKLAGTERGVVDPEATFSTCFGAPFMPLPAVKYAKLLGHFIKENNVSAFLVNTGWTGGPYGIGKRMDLSYTRHIIQAALDGRLDRQDTYTDPIFGLHIPKSCPGVPDQVLMPWQTWSNKANYERQAKELAEQFKNNFKRFSEVPETIHSAGPTGL</sequence>
<dbReference type="GO" id="GO:0006094">
    <property type="term" value="P:gluconeogenesis"/>
    <property type="evidence" value="ECO:0007669"/>
    <property type="project" value="UniProtKB-UniRule"/>
</dbReference>
<feature type="binding site" evidence="10">
    <location>
        <position position="209"/>
    </location>
    <ligand>
        <name>substrate</name>
    </ligand>
</feature>
<feature type="binding site" evidence="10">
    <location>
        <position position="455"/>
    </location>
    <ligand>
        <name>ATP</name>
        <dbReference type="ChEBI" id="CHEBI:30616"/>
    </ligand>
</feature>
<evidence type="ECO:0000256" key="10">
    <source>
        <dbReference type="HAMAP-Rule" id="MF_00453"/>
    </source>
</evidence>
<reference evidence="11 12" key="1">
    <citation type="journal article" date="2013" name="Genome Announc.">
        <title>Genome Sequence of Sporolactobacillus laevolacticus DSM442, an Efficient Polymer-Grade D-Lactate Producer from Agricultural Waste Cottonseed as a Nitrogen Source.</title>
        <authorList>
            <person name="Wang H."/>
            <person name="Wang L."/>
            <person name="Ju J."/>
            <person name="Yu B."/>
            <person name="Ma Y."/>
        </authorList>
    </citation>
    <scope>NUCLEOTIDE SEQUENCE [LARGE SCALE GENOMIC DNA]</scope>
    <source>
        <strain evidence="11 12">DSM 442</strain>
    </source>
</reference>
<evidence type="ECO:0000256" key="5">
    <source>
        <dbReference type="ARBA" id="ARBA00022741"/>
    </source>
</evidence>
<dbReference type="Proteomes" id="UP000018296">
    <property type="component" value="Unassembled WGS sequence"/>
</dbReference>
<keyword evidence="7 10" id="KW-0067">ATP-binding</keyword>
<keyword evidence="12" id="KW-1185">Reference proteome</keyword>
<feature type="binding site" evidence="10">
    <location>
        <position position="265"/>
    </location>
    <ligand>
        <name>Mn(2+)</name>
        <dbReference type="ChEBI" id="CHEBI:29035"/>
    </ligand>
</feature>
<keyword evidence="4 10" id="KW-0312">Gluconeogenesis</keyword>
<comment type="cofactor">
    <cofactor evidence="10">
        <name>Mn(2+)</name>
        <dbReference type="ChEBI" id="CHEBI:29035"/>
    </cofactor>
    <text evidence="10">Binds 1 Mn(2+) ion per subunit.</text>
</comment>
<keyword evidence="11" id="KW-0808">Transferase</keyword>
<dbReference type="GO" id="GO:0005829">
    <property type="term" value="C:cytosol"/>
    <property type="evidence" value="ECO:0007669"/>
    <property type="project" value="TreeGrafter"/>
</dbReference>
<dbReference type="InterPro" id="IPR008210">
    <property type="entry name" value="PEP_carboxykinase_N"/>
</dbReference>
<feature type="binding site" evidence="10">
    <location>
        <position position="228"/>
    </location>
    <ligand>
        <name>Mn(2+)</name>
        <dbReference type="ChEBI" id="CHEBI:29035"/>
    </ligand>
</feature>
<dbReference type="Pfam" id="PF01293">
    <property type="entry name" value="PEPCK_ATP"/>
    <property type="match status" value="1"/>
</dbReference>
<name>V6J181_9BACL</name>
<dbReference type="NCBIfam" id="NF006821">
    <property type="entry name" value="PRK09344.1-3"/>
    <property type="match status" value="1"/>
</dbReference>
<dbReference type="STRING" id="1395513.P343_02315"/>
<dbReference type="EC" id="4.1.1.49" evidence="3 10"/>
<accession>V6J181</accession>
<keyword evidence="8 10" id="KW-0456">Lyase</keyword>
<keyword evidence="11" id="KW-0670">Pyruvate</keyword>
<keyword evidence="11" id="KW-0418">Kinase</keyword>
<feature type="binding site" evidence="10">
    <location>
        <position position="330"/>
    </location>
    <ligand>
        <name>ATP</name>
        <dbReference type="ChEBI" id="CHEBI:30616"/>
    </ligand>
</feature>
<dbReference type="HAMAP" id="MF_00453">
    <property type="entry name" value="PEPCK_ATP"/>
    <property type="match status" value="1"/>
</dbReference>
<dbReference type="SUPFAM" id="SSF68923">
    <property type="entry name" value="PEP carboxykinase N-terminal domain"/>
    <property type="match status" value="1"/>
</dbReference>
<keyword evidence="10" id="KW-0479">Metal-binding</keyword>
<feature type="binding site" evidence="10">
    <location>
        <position position="330"/>
    </location>
    <ligand>
        <name>substrate</name>
    </ligand>
</feature>
<dbReference type="Gene3D" id="3.90.228.20">
    <property type="match status" value="1"/>
</dbReference>
<dbReference type="GO" id="GO:0004612">
    <property type="term" value="F:phosphoenolpyruvate carboxykinase (ATP) activity"/>
    <property type="evidence" value="ECO:0007669"/>
    <property type="project" value="UniProtKB-UniRule"/>
</dbReference>
<keyword evidence="6 10" id="KW-0210">Decarboxylase</keyword>
<dbReference type="NCBIfam" id="TIGR00224">
    <property type="entry name" value="pckA"/>
    <property type="match status" value="1"/>
</dbReference>
<dbReference type="UniPathway" id="UPA00138"/>
<dbReference type="PANTHER" id="PTHR30031:SF0">
    <property type="entry name" value="PHOSPHOENOLPYRUVATE CARBOXYKINASE (ATP)"/>
    <property type="match status" value="1"/>
</dbReference>
<dbReference type="SUPFAM" id="SSF53795">
    <property type="entry name" value="PEP carboxykinase-like"/>
    <property type="match status" value="1"/>
</dbReference>
<feature type="binding site" evidence="10">
    <location>
        <position position="203"/>
    </location>
    <ligand>
        <name>substrate</name>
    </ligand>
</feature>
<evidence type="ECO:0000256" key="7">
    <source>
        <dbReference type="ARBA" id="ARBA00022840"/>
    </source>
</evidence>
<feature type="binding site" evidence="10">
    <location>
        <position position="228"/>
    </location>
    <ligand>
        <name>ATP</name>
        <dbReference type="ChEBI" id="CHEBI:30616"/>
    </ligand>
</feature>
<feature type="binding site" evidence="10">
    <location>
        <begin position="244"/>
        <end position="252"/>
    </location>
    <ligand>
        <name>ATP</name>
        <dbReference type="ChEBI" id="CHEBI:30616"/>
    </ligand>
</feature>
<dbReference type="PIRSF" id="PIRSF006294">
    <property type="entry name" value="PEP_crbxkin"/>
    <property type="match status" value="1"/>
</dbReference>
<evidence type="ECO:0000256" key="1">
    <source>
        <dbReference type="ARBA" id="ARBA00004742"/>
    </source>
</evidence>
<evidence type="ECO:0000256" key="3">
    <source>
        <dbReference type="ARBA" id="ARBA00012363"/>
    </source>
</evidence>
<feature type="binding site" evidence="10">
    <location>
        <position position="293"/>
    </location>
    <ligand>
        <name>ATP</name>
        <dbReference type="ChEBI" id="CHEBI:30616"/>
    </ligand>
</feature>
<dbReference type="PROSITE" id="PS00532">
    <property type="entry name" value="PEPCK_ATP"/>
    <property type="match status" value="1"/>
</dbReference>
<dbReference type="NCBIfam" id="NF006820">
    <property type="entry name" value="PRK09344.1-2"/>
    <property type="match status" value="1"/>
</dbReference>
<evidence type="ECO:0000256" key="6">
    <source>
        <dbReference type="ARBA" id="ARBA00022793"/>
    </source>
</evidence>
<dbReference type="InterPro" id="IPR013035">
    <property type="entry name" value="PEP_carboxykinase_C"/>
</dbReference>
<dbReference type="CDD" id="cd00484">
    <property type="entry name" value="PEPCK_ATP"/>
    <property type="match status" value="1"/>
</dbReference>
<dbReference type="PATRIC" id="fig|1395513.3.peg.469"/>
<keyword evidence="10" id="KW-0464">Manganese</keyword>
<evidence type="ECO:0000313" key="12">
    <source>
        <dbReference type="Proteomes" id="UP000018296"/>
    </source>
</evidence>
<dbReference type="EMBL" id="AWTC01000001">
    <property type="protein sequence ID" value="EST13597.1"/>
    <property type="molecule type" value="Genomic_DNA"/>
</dbReference>
<dbReference type="GO" id="GO:0046872">
    <property type="term" value="F:metal ion binding"/>
    <property type="evidence" value="ECO:0007669"/>
    <property type="project" value="UniProtKB-KW"/>
</dbReference>
<comment type="caution">
    <text evidence="10">Lacks conserved residue(s) required for the propagation of feature annotation.</text>
</comment>
<dbReference type="GO" id="GO:0005524">
    <property type="term" value="F:ATP binding"/>
    <property type="evidence" value="ECO:0007669"/>
    <property type="project" value="UniProtKB-UniRule"/>
</dbReference>
<evidence type="ECO:0000256" key="8">
    <source>
        <dbReference type="ARBA" id="ARBA00023239"/>
    </source>
</evidence>
<comment type="caution">
    <text evidence="11">The sequence shown here is derived from an EMBL/GenBank/DDBJ whole genome shotgun (WGS) entry which is preliminary data.</text>
</comment>
<comment type="subcellular location">
    <subcellularLocation>
        <location evidence="10">Cytoplasm</location>
    </subcellularLocation>
</comment>
<gene>
    <name evidence="10" type="primary">pckA</name>
    <name evidence="11" type="ORF">P343_02315</name>
</gene>
<dbReference type="AlphaFoldDB" id="V6J181"/>
<dbReference type="Gene3D" id="3.40.449.10">
    <property type="entry name" value="Phosphoenolpyruvate Carboxykinase, domain 1"/>
    <property type="match status" value="1"/>
</dbReference>
<keyword evidence="5 10" id="KW-0547">Nucleotide-binding</keyword>
<comment type="catalytic activity">
    <reaction evidence="9 10">
        <text>oxaloacetate + ATP = phosphoenolpyruvate + ADP + CO2</text>
        <dbReference type="Rhea" id="RHEA:18617"/>
        <dbReference type="ChEBI" id="CHEBI:16452"/>
        <dbReference type="ChEBI" id="CHEBI:16526"/>
        <dbReference type="ChEBI" id="CHEBI:30616"/>
        <dbReference type="ChEBI" id="CHEBI:58702"/>
        <dbReference type="ChEBI" id="CHEBI:456216"/>
        <dbReference type="EC" id="4.1.1.49"/>
    </reaction>
</comment>
<dbReference type="GO" id="GO:0016301">
    <property type="term" value="F:kinase activity"/>
    <property type="evidence" value="ECO:0007669"/>
    <property type="project" value="UniProtKB-KW"/>
</dbReference>
<dbReference type="InterPro" id="IPR015994">
    <property type="entry name" value="PEPCK_ATP_CS"/>
</dbReference>
<comment type="function">
    <text evidence="10">Involved in the gluconeogenesis. Catalyzes the conversion of oxaloacetate (OAA) to phosphoenolpyruvate (PEP) through direct phosphoryl transfer between the nucleoside triphosphate and OAA.</text>
</comment>
<feature type="binding site" evidence="10">
    <location>
        <position position="209"/>
    </location>
    <ligand>
        <name>ATP</name>
        <dbReference type="ChEBI" id="CHEBI:30616"/>
    </ligand>
</feature>